<reference evidence="1" key="2">
    <citation type="journal article" date="2015" name="Fish Shellfish Immunol.">
        <title>Early steps in the European eel (Anguilla anguilla)-Vibrio vulnificus interaction in the gills: Role of the RtxA13 toxin.</title>
        <authorList>
            <person name="Callol A."/>
            <person name="Pajuelo D."/>
            <person name="Ebbesson L."/>
            <person name="Teles M."/>
            <person name="MacKenzie S."/>
            <person name="Amaro C."/>
        </authorList>
    </citation>
    <scope>NUCLEOTIDE SEQUENCE</scope>
</reference>
<organism evidence="1">
    <name type="scientific">Anguilla anguilla</name>
    <name type="common">European freshwater eel</name>
    <name type="synonym">Muraena anguilla</name>
    <dbReference type="NCBI Taxonomy" id="7936"/>
    <lineage>
        <taxon>Eukaryota</taxon>
        <taxon>Metazoa</taxon>
        <taxon>Chordata</taxon>
        <taxon>Craniata</taxon>
        <taxon>Vertebrata</taxon>
        <taxon>Euteleostomi</taxon>
        <taxon>Actinopterygii</taxon>
        <taxon>Neopterygii</taxon>
        <taxon>Teleostei</taxon>
        <taxon>Anguilliformes</taxon>
        <taxon>Anguillidae</taxon>
        <taxon>Anguilla</taxon>
    </lineage>
</organism>
<dbReference type="AlphaFoldDB" id="A0A0E9QZY0"/>
<protein>
    <submittedName>
        <fullName evidence="1">Uncharacterized protein</fullName>
    </submittedName>
</protein>
<dbReference type="EMBL" id="GBXM01086520">
    <property type="protein sequence ID" value="JAH22057.1"/>
    <property type="molecule type" value="Transcribed_RNA"/>
</dbReference>
<reference evidence="1" key="1">
    <citation type="submission" date="2014-11" db="EMBL/GenBank/DDBJ databases">
        <authorList>
            <person name="Amaro Gonzalez C."/>
        </authorList>
    </citation>
    <scope>NUCLEOTIDE SEQUENCE</scope>
</reference>
<proteinExistence type="predicted"/>
<name>A0A0E9QZY0_ANGAN</name>
<evidence type="ECO:0000313" key="1">
    <source>
        <dbReference type="EMBL" id="JAH22057.1"/>
    </source>
</evidence>
<sequence>MFKGQYYLKRYYGKTVEVLGGRHRKWCCVIPACMVYTIFPE</sequence>
<accession>A0A0E9QZY0</accession>